<accession>A0A085BG22</accession>
<sequence>MKKLIGSTLLFIPILYFAQDNVSKVKLSFFEGIAVAGYVDHGAFVNFTGPSVSFVQNQTKVMFGMLPSIRIKEDNSNSTKNSIITPNLGMGITIAYKKLALQVPLYYNAKTSIDDGKWKVGIGVGYRFK</sequence>
<dbReference type="Proteomes" id="UP000028623">
    <property type="component" value="Unassembled WGS sequence"/>
</dbReference>
<dbReference type="STRING" id="421072.SAMN04488097_0838"/>
<dbReference type="EMBL" id="JPLY01000004">
    <property type="protein sequence ID" value="KFC21417.1"/>
    <property type="molecule type" value="Genomic_DNA"/>
</dbReference>
<gene>
    <name evidence="1" type="ORF">IO89_14660</name>
</gene>
<dbReference type="AlphaFoldDB" id="A0A085BG22"/>
<comment type="caution">
    <text evidence="1">The sequence shown here is derived from an EMBL/GenBank/DDBJ whole genome shotgun (WGS) entry which is preliminary data.</text>
</comment>
<keyword evidence="2" id="KW-1185">Reference proteome</keyword>
<evidence type="ECO:0000313" key="2">
    <source>
        <dbReference type="Proteomes" id="UP000028623"/>
    </source>
</evidence>
<evidence type="ECO:0008006" key="3">
    <source>
        <dbReference type="Google" id="ProtNLM"/>
    </source>
</evidence>
<dbReference type="eggNOG" id="ENOG5032VPV">
    <property type="taxonomic scope" value="Bacteria"/>
</dbReference>
<proteinExistence type="predicted"/>
<dbReference type="OrthoDB" id="1267278at2"/>
<name>A0A085BG22_9FLAO</name>
<protein>
    <recommendedName>
        <fullName evidence="3">Outer membrane insertion C-terminal signal</fullName>
    </recommendedName>
</protein>
<evidence type="ECO:0000313" key="1">
    <source>
        <dbReference type="EMBL" id="KFC21417.1"/>
    </source>
</evidence>
<organism evidence="1 2">
    <name type="scientific">Epilithonimonas lactis</name>
    <dbReference type="NCBI Taxonomy" id="421072"/>
    <lineage>
        <taxon>Bacteria</taxon>
        <taxon>Pseudomonadati</taxon>
        <taxon>Bacteroidota</taxon>
        <taxon>Flavobacteriia</taxon>
        <taxon>Flavobacteriales</taxon>
        <taxon>Weeksellaceae</taxon>
        <taxon>Chryseobacterium group</taxon>
        <taxon>Epilithonimonas</taxon>
    </lineage>
</organism>
<dbReference type="RefSeq" id="WP_034977984.1">
    <property type="nucleotide sequence ID" value="NZ_FOFI01000001.1"/>
</dbReference>
<reference evidence="1 2" key="1">
    <citation type="submission" date="2014-07" db="EMBL/GenBank/DDBJ databases">
        <title>Epilithonimonas lactis LMG 22401 Genome.</title>
        <authorList>
            <person name="Pipes S.E."/>
            <person name="Stropko S.J."/>
        </authorList>
    </citation>
    <scope>NUCLEOTIDE SEQUENCE [LARGE SCALE GENOMIC DNA]</scope>
    <source>
        <strain evidence="1 2">LMG 24401</strain>
    </source>
</reference>